<comment type="subunit">
    <text evidence="7">Homoheptamer.</text>
</comment>
<evidence type="ECO:0000256" key="3">
    <source>
        <dbReference type="ARBA" id="ARBA00022475"/>
    </source>
</evidence>
<keyword evidence="7" id="KW-0406">Ion transport</keyword>
<dbReference type="InterPro" id="IPR010920">
    <property type="entry name" value="LSM_dom_sf"/>
</dbReference>
<evidence type="ECO:0000259" key="8">
    <source>
        <dbReference type="Pfam" id="PF00924"/>
    </source>
</evidence>
<dbReference type="InterPro" id="IPR006686">
    <property type="entry name" value="MscS_channel_CS"/>
</dbReference>
<dbReference type="AlphaFoldDB" id="A0A916VIB7"/>
<feature type="domain" description="Mechanosensitive ion channel transmembrane helices 2/3" evidence="10">
    <location>
        <begin position="66"/>
        <end position="105"/>
    </location>
</feature>
<dbReference type="SUPFAM" id="SSF82861">
    <property type="entry name" value="Mechanosensitive channel protein MscS (YggB), transmembrane region"/>
    <property type="match status" value="1"/>
</dbReference>
<evidence type="ECO:0000256" key="1">
    <source>
        <dbReference type="ARBA" id="ARBA00004651"/>
    </source>
</evidence>
<proteinExistence type="inferred from homology"/>
<reference evidence="11" key="2">
    <citation type="submission" date="2020-09" db="EMBL/GenBank/DDBJ databases">
        <authorList>
            <person name="Sun Q."/>
            <person name="Zhou Y."/>
        </authorList>
    </citation>
    <scope>NUCLEOTIDE SEQUENCE</scope>
    <source>
        <strain evidence="11">CGMCC 1.15425</strain>
    </source>
</reference>
<reference evidence="11" key="1">
    <citation type="journal article" date="2014" name="Int. J. Syst. Evol. Microbiol.">
        <title>Complete genome sequence of Corynebacterium casei LMG S-19264T (=DSM 44701T), isolated from a smear-ripened cheese.</title>
        <authorList>
            <consortium name="US DOE Joint Genome Institute (JGI-PGF)"/>
            <person name="Walter F."/>
            <person name="Albersmeier A."/>
            <person name="Kalinowski J."/>
            <person name="Ruckert C."/>
        </authorList>
    </citation>
    <scope>NUCLEOTIDE SEQUENCE</scope>
    <source>
        <strain evidence="11">CGMCC 1.15425</strain>
    </source>
</reference>
<evidence type="ECO:0000256" key="7">
    <source>
        <dbReference type="RuleBase" id="RU369025"/>
    </source>
</evidence>
<accession>A0A916VIB7</accession>
<comment type="subcellular location">
    <subcellularLocation>
        <location evidence="7">Cell inner membrane</location>
        <topology evidence="7">Multi-pass membrane protein</topology>
    </subcellularLocation>
    <subcellularLocation>
        <location evidence="1">Cell membrane</location>
        <topology evidence="1">Multi-pass membrane protein</topology>
    </subcellularLocation>
</comment>
<dbReference type="PANTHER" id="PTHR30221:SF1">
    <property type="entry name" value="SMALL-CONDUCTANCE MECHANOSENSITIVE CHANNEL"/>
    <property type="match status" value="1"/>
</dbReference>
<dbReference type="PROSITE" id="PS01246">
    <property type="entry name" value="UPF0003"/>
    <property type="match status" value="1"/>
</dbReference>
<dbReference type="PANTHER" id="PTHR30221">
    <property type="entry name" value="SMALL-CONDUCTANCE MECHANOSENSITIVE CHANNEL"/>
    <property type="match status" value="1"/>
</dbReference>
<protein>
    <recommendedName>
        <fullName evidence="7">Small-conductance mechanosensitive channel</fullName>
    </recommendedName>
</protein>
<dbReference type="InterPro" id="IPR023408">
    <property type="entry name" value="MscS_beta-dom_sf"/>
</dbReference>
<dbReference type="OrthoDB" id="9809206at2"/>
<gene>
    <name evidence="11" type="ORF">GCM10011403_18060</name>
</gene>
<keyword evidence="4 7" id="KW-0812">Transmembrane</keyword>
<sequence>MEFMQNFEFSTEALTAMVMTYGVQLVGAIFTLVIGLWIANIILGVVRRILDRSKVDQSLCSFLCSLVSILLKVMVYITALSVLGIEMTSFVAILGAAGLAVGLALSGTLQNFAGGVMILFFKYFKVGDFIDAQGYMGTVKEIQIFVTILTTPDNKTIILPNGPLATDSLTNFSAQAQRRVDWTFGIAYGDDVDKAYEVLGRLIDEDERILKDPEPFMAVSALADSSVNIVVRVWVNAADYWGVHFRMNEMVYKTFDKEGLSIPFPQRDVHIHQVTATEITSETGN</sequence>
<evidence type="ECO:0000256" key="4">
    <source>
        <dbReference type="ARBA" id="ARBA00022692"/>
    </source>
</evidence>
<feature type="transmembrane region" description="Helical" evidence="7">
    <location>
        <begin position="20"/>
        <end position="46"/>
    </location>
</feature>
<feature type="transmembrane region" description="Helical" evidence="7">
    <location>
        <begin position="58"/>
        <end position="85"/>
    </location>
</feature>
<dbReference type="EMBL" id="BMIY01000007">
    <property type="protein sequence ID" value="GFZ75834.1"/>
    <property type="molecule type" value="Genomic_DNA"/>
</dbReference>
<evidence type="ECO:0000259" key="10">
    <source>
        <dbReference type="Pfam" id="PF21088"/>
    </source>
</evidence>
<comment type="similarity">
    <text evidence="2 7">Belongs to the MscS (TC 1.A.23) family.</text>
</comment>
<evidence type="ECO:0000259" key="9">
    <source>
        <dbReference type="Pfam" id="PF21082"/>
    </source>
</evidence>
<name>A0A916VIB7_9GAMM</name>
<keyword evidence="12" id="KW-1185">Reference proteome</keyword>
<dbReference type="Gene3D" id="2.30.30.60">
    <property type="match status" value="1"/>
</dbReference>
<comment type="function">
    <text evidence="7">Mechanosensitive channel that participates in the regulation of osmotic pressure changes within the cell, opening in response to stretch forces in the membrane lipid bilayer, without the need for other proteins. Contributes to normal resistance to hypoosmotic shock. Forms an ion channel of 1.0 nanosiemens conductance with a slight preference for anions.</text>
</comment>
<dbReference type="Proteomes" id="UP000627715">
    <property type="component" value="Unassembled WGS sequence"/>
</dbReference>
<dbReference type="InterPro" id="IPR011066">
    <property type="entry name" value="MscS_channel_C_sf"/>
</dbReference>
<dbReference type="InterPro" id="IPR049142">
    <property type="entry name" value="MS_channel_1st"/>
</dbReference>
<dbReference type="InterPro" id="IPR045275">
    <property type="entry name" value="MscS_archaea/bacteria_type"/>
</dbReference>
<keyword evidence="6 7" id="KW-0472">Membrane</keyword>
<evidence type="ECO:0000256" key="6">
    <source>
        <dbReference type="ARBA" id="ARBA00023136"/>
    </source>
</evidence>
<dbReference type="Gene3D" id="1.10.287.1260">
    <property type="match status" value="1"/>
</dbReference>
<dbReference type="InterPro" id="IPR006685">
    <property type="entry name" value="MscS_channel_2nd"/>
</dbReference>
<keyword evidence="7" id="KW-0997">Cell inner membrane</keyword>
<dbReference type="InterPro" id="IPR011014">
    <property type="entry name" value="MscS_channel_TM-2"/>
</dbReference>
<dbReference type="RefSeq" id="WP_068810861.1">
    <property type="nucleotide sequence ID" value="NZ_BMIY01000007.1"/>
</dbReference>
<keyword evidence="7" id="KW-0407">Ion channel</keyword>
<dbReference type="SUPFAM" id="SSF50182">
    <property type="entry name" value="Sm-like ribonucleoproteins"/>
    <property type="match status" value="1"/>
</dbReference>
<feature type="domain" description="Mechanosensitive ion channel MscS C-terminal" evidence="9">
    <location>
        <begin position="180"/>
        <end position="262"/>
    </location>
</feature>
<dbReference type="Pfam" id="PF21082">
    <property type="entry name" value="MS_channel_3rd"/>
    <property type="match status" value="1"/>
</dbReference>
<dbReference type="InterPro" id="IPR008910">
    <property type="entry name" value="MSC_TM_helix"/>
</dbReference>
<dbReference type="InterPro" id="IPR049278">
    <property type="entry name" value="MS_channel_C"/>
</dbReference>
<evidence type="ECO:0000313" key="11">
    <source>
        <dbReference type="EMBL" id="GFZ75834.1"/>
    </source>
</evidence>
<dbReference type="GO" id="GO:0005886">
    <property type="term" value="C:plasma membrane"/>
    <property type="evidence" value="ECO:0007669"/>
    <property type="project" value="UniProtKB-SubCell"/>
</dbReference>
<dbReference type="Gene3D" id="3.30.70.100">
    <property type="match status" value="1"/>
</dbReference>
<comment type="caution">
    <text evidence="7">Lacks conserved residue(s) required for the propagation of feature annotation.</text>
</comment>
<feature type="transmembrane region" description="Helical" evidence="7">
    <location>
        <begin position="91"/>
        <end position="121"/>
    </location>
</feature>
<dbReference type="GO" id="GO:0008381">
    <property type="term" value="F:mechanosensitive monoatomic ion channel activity"/>
    <property type="evidence" value="ECO:0007669"/>
    <property type="project" value="InterPro"/>
</dbReference>
<dbReference type="Pfam" id="PF05552">
    <property type="entry name" value="MS_channel_1st_1"/>
    <property type="match status" value="1"/>
</dbReference>
<dbReference type="Pfam" id="PF00924">
    <property type="entry name" value="MS_channel_2nd"/>
    <property type="match status" value="1"/>
</dbReference>
<organism evidence="11 12">
    <name type="scientific">Pseudohongiella nitratireducens</name>
    <dbReference type="NCBI Taxonomy" id="1768907"/>
    <lineage>
        <taxon>Bacteria</taxon>
        <taxon>Pseudomonadati</taxon>
        <taxon>Pseudomonadota</taxon>
        <taxon>Gammaproteobacteria</taxon>
        <taxon>Pseudomonadales</taxon>
        <taxon>Pseudohongiellaceae</taxon>
        <taxon>Pseudohongiella</taxon>
    </lineage>
</organism>
<evidence type="ECO:0000256" key="5">
    <source>
        <dbReference type="ARBA" id="ARBA00022989"/>
    </source>
</evidence>
<dbReference type="SUPFAM" id="SSF82689">
    <property type="entry name" value="Mechanosensitive channel protein MscS (YggB), C-terminal domain"/>
    <property type="match status" value="1"/>
</dbReference>
<dbReference type="Pfam" id="PF21088">
    <property type="entry name" value="MS_channel_1st"/>
    <property type="match status" value="1"/>
</dbReference>
<comment type="caution">
    <text evidence="11">The sequence shown here is derived from an EMBL/GenBank/DDBJ whole genome shotgun (WGS) entry which is preliminary data.</text>
</comment>
<keyword evidence="3" id="KW-1003">Cell membrane</keyword>
<evidence type="ECO:0000313" key="12">
    <source>
        <dbReference type="Proteomes" id="UP000627715"/>
    </source>
</evidence>
<keyword evidence="5 7" id="KW-1133">Transmembrane helix</keyword>
<feature type="domain" description="Mechanosensitive ion channel MscS" evidence="8">
    <location>
        <begin position="108"/>
        <end position="173"/>
    </location>
</feature>
<keyword evidence="7" id="KW-0813">Transport</keyword>
<evidence type="ECO:0000256" key="2">
    <source>
        <dbReference type="ARBA" id="ARBA00008017"/>
    </source>
</evidence>